<proteinExistence type="predicted"/>
<evidence type="ECO:0000313" key="1">
    <source>
        <dbReference type="EMBL" id="JAD57599.1"/>
    </source>
</evidence>
<reference evidence="1" key="1">
    <citation type="submission" date="2014-09" db="EMBL/GenBank/DDBJ databases">
        <authorList>
            <person name="Magalhaes I.L.F."/>
            <person name="Oliveira U."/>
            <person name="Santos F.R."/>
            <person name="Vidigal T.H.D.A."/>
            <person name="Brescovit A.D."/>
            <person name="Santos A.J."/>
        </authorList>
    </citation>
    <scope>NUCLEOTIDE SEQUENCE</scope>
    <source>
        <tissue evidence="1">Shoot tissue taken approximately 20 cm above the soil surface</tissue>
    </source>
</reference>
<reference evidence="1" key="2">
    <citation type="journal article" date="2015" name="Data Brief">
        <title>Shoot transcriptome of the giant reed, Arundo donax.</title>
        <authorList>
            <person name="Barrero R.A."/>
            <person name="Guerrero F.D."/>
            <person name="Moolhuijzen P."/>
            <person name="Goolsby J.A."/>
            <person name="Tidwell J."/>
            <person name="Bellgard S.E."/>
            <person name="Bellgard M.I."/>
        </authorList>
    </citation>
    <scope>NUCLEOTIDE SEQUENCE</scope>
    <source>
        <tissue evidence="1">Shoot tissue taken approximately 20 cm above the soil surface</tissue>
    </source>
</reference>
<protein>
    <submittedName>
        <fullName evidence="1">Uncharacterized protein</fullName>
    </submittedName>
</protein>
<sequence length="29" mass="3452">MNLTSGNIGNHIYHLLCHLVKYTKWSFFN</sequence>
<organism evidence="1">
    <name type="scientific">Arundo donax</name>
    <name type="common">Giant reed</name>
    <name type="synonym">Donax arundinaceus</name>
    <dbReference type="NCBI Taxonomy" id="35708"/>
    <lineage>
        <taxon>Eukaryota</taxon>
        <taxon>Viridiplantae</taxon>
        <taxon>Streptophyta</taxon>
        <taxon>Embryophyta</taxon>
        <taxon>Tracheophyta</taxon>
        <taxon>Spermatophyta</taxon>
        <taxon>Magnoliopsida</taxon>
        <taxon>Liliopsida</taxon>
        <taxon>Poales</taxon>
        <taxon>Poaceae</taxon>
        <taxon>PACMAD clade</taxon>
        <taxon>Arundinoideae</taxon>
        <taxon>Arundineae</taxon>
        <taxon>Arundo</taxon>
    </lineage>
</organism>
<accession>A0A0A9B0Y2</accession>
<name>A0A0A9B0Y2_ARUDO</name>
<dbReference type="EMBL" id="GBRH01240296">
    <property type="protein sequence ID" value="JAD57599.1"/>
    <property type="molecule type" value="Transcribed_RNA"/>
</dbReference>
<dbReference type="AlphaFoldDB" id="A0A0A9B0Y2"/>